<dbReference type="GO" id="GO:0005524">
    <property type="term" value="F:ATP binding"/>
    <property type="evidence" value="ECO:0007669"/>
    <property type="project" value="UniProtKB-KW"/>
</dbReference>
<feature type="region of interest" description="Disordered" evidence="9">
    <location>
        <begin position="477"/>
        <end position="531"/>
    </location>
</feature>
<gene>
    <name evidence="13" type="ORF">CC1G_06532</name>
</gene>
<dbReference type="PANTHER" id="PTHR24223">
    <property type="entry name" value="ATP-BINDING CASSETTE SUB-FAMILY C"/>
    <property type="match status" value="1"/>
</dbReference>
<dbReference type="PANTHER" id="PTHR24223:SF456">
    <property type="entry name" value="MULTIDRUG RESISTANCE-ASSOCIATED PROTEIN LETHAL(2)03659"/>
    <property type="match status" value="1"/>
</dbReference>
<dbReference type="Gene3D" id="1.20.1560.10">
    <property type="entry name" value="ABC transporter type 1, transmembrane domain"/>
    <property type="match status" value="2"/>
</dbReference>
<feature type="transmembrane region" description="Helical" evidence="10">
    <location>
        <begin position="379"/>
        <end position="400"/>
    </location>
</feature>
<evidence type="ECO:0000256" key="2">
    <source>
        <dbReference type="ARBA" id="ARBA00009726"/>
    </source>
</evidence>
<dbReference type="InterPro" id="IPR036640">
    <property type="entry name" value="ABC1_TM_sf"/>
</dbReference>
<feature type="compositionally biased region" description="Basic and acidic residues" evidence="9">
    <location>
        <begin position="80"/>
        <end position="89"/>
    </location>
</feature>
<dbReference type="SMART" id="SM00382">
    <property type="entry name" value="AAA"/>
    <property type="match status" value="2"/>
</dbReference>
<dbReference type="InterPro" id="IPR011527">
    <property type="entry name" value="ABC1_TM_dom"/>
</dbReference>
<feature type="transmembrane region" description="Helical" evidence="10">
    <location>
        <begin position="930"/>
        <end position="951"/>
    </location>
</feature>
<dbReference type="VEuPathDB" id="FungiDB:CC1G_06532"/>
<dbReference type="CDD" id="cd03244">
    <property type="entry name" value="ABCC_MRP_domain2"/>
    <property type="match status" value="1"/>
</dbReference>
<dbReference type="STRING" id="240176.A8NNG4"/>
<feature type="transmembrane region" description="Helical" evidence="10">
    <location>
        <begin position="957"/>
        <end position="976"/>
    </location>
</feature>
<feature type="domain" description="ABC transmembrane type-1" evidence="12">
    <location>
        <begin position="822"/>
        <end position="1099"/>
    </location>
</feature>
<keyword evidence="5" id="KW-0547">Nucleotide-binding</keyword>
<evidence type="ECO:0000256" key="4">
    <source>
        <dbReference type="ARBA" id="ARBA00022692"/>
    </source>
</evidence>
<dbReference type="GO" id="GO:0016020">
    <property type="term" value="C:membrane"/>
    <property type="evidence" value="ECO:0007669"/>
    <property type="project" value="UniProtKB-SubCell"/>
</dbReference>
<feature type="region of interest" description="Disordered" evidence="9">
    <location>
        <begin position="762"/>
        <end position="795"/>
    </location>
</feature>
<dbReference type="InParanoid" id="A8NNG4"/>
<dbReference type="CDD" id="cd03250">
    <property type="entry name" value="ABCC_MRP_domain1"/>
    <property type="match status" value="1"/>
</dbReference>
<dbReference type="FunFam" id="1.20.1560.10:FF:000082">
    <property type="entry name" value="ABC transporter, multidrug resistance associated protein"/>
    <property type="match status" value="1"/>
</dbReference>
<dbReference type="SUPFAM" id="SSF52540">
    <property type="entry name" value="P-loop containing nucleoside triphosphate hydrolases"/>
    <property type="match status" value="2"/>
</dbReference>
<keyword evidence="6" id="KW-0067">ATP-binding</keyword>
<evidence type="ECO:0000256" key="3">
    <source>
        <dbReference type="ARBA" id="ARBA00022448"/>
    </source>
</evidence>
<evidence type="ECO:0000256" key="1">
    <source>
        <dbReference type="ARBA" id="ARBA00004141"/>
    </source>
</evidence>
<reference evidence="13 14" key="1">
    <citation type="journal article" date="2010" name="Proc. Natl. Acad. Sci. U.S.A.">
        <title>Insights into evolution of multicellular fungi from the assembled chromosomes of the mushroom Coprinopsis cinerea (Coprinus cinereus).</title>
        <authorList>
            <person name="Stajich J.E."/>
            <person name="Wilke S.K."/>
            <person name="Ahren D."/>
            <person name="Au C.H."/>
            <person name="Birren B.W."/>
            <person name="Borodovsky M."/>
            <person name="Burns C."/>
            <person name="Canback B."/>
            <person name="Casselton L.A."/>
            <person name="Cheng C.K."/>
            <person name="Deng J."/>
            <person name="Dietrich F.S."/>
            <person name="Fargo D.C."/>
            <person name="Farman M.L."/>
            <person name="Gathman A.C."/>
            <person name="Goldberg J."/>
            <person name="Guigo R."/>
            <person name="Hoegger P.J."/>
            <person name="Hooker J.B."/>
            <person name="Huggins A."/>
            <person name="James T.Y."/>
            <person name="Kamada T."/>
            <person name="Kilaru S."/>
            <person name="Kodira C."/>
            <person name="Kues U."/>
            <person name="Kupfer D."/>
            <person name="Kwan H.S."/>
            <person name="Lomsadze A."/>
            <person name="Li W."/>
            <person name="Lilly W.W."/>
            <person name="Ma L.J."/>
            <person name="Mackey A.J."/>
            <person name="Manning G."/>
            <person name="Martin F."/>
            <person name="Muraguchi H."/>
            <person name="Natvig D.O."/>
            <person name="Palmerini H."/>
            <person name="Ramesh M.A."/>
            <person name="Rehmeyer C.J."/>
            <person name="Roe B.A."/>
            <person name="Shenoy N."/>
            <person name="Stanke M."/>
            <person name="Ter-Hovhannisyan V."/>
            <person name="Tunlid A."/>
            <person name="Velagapudi R."/>
            <person name="Vision T.J."/>
            <person name="Zeng Q."/>
            <person name="Zolan M.E."/>
            <person name="Pukkila P.J."/>
        </authorList>
    </citation>
    <scope>NUCLEOTIDE SEQUENCE [LARGE SCALE GENOMIC DNA]</scope>
    <source>
        <strain evidence="14">Okayama-7 / 130 / ATCC MYA-4618 / FGSC 9003</strain>
    </source>
</reference>
<feature type="region of interest" description="Disordered" evidence="9">
    <location>
        <begin position="1"/>
        <end position="23"/>
    </location>
</feature>
<dbReference type="RefSeq" id="XP_001835129.2">
    <property type="nucleotide sequence ID" value="XM_001835077.2"/>
</dbReference>
<name>A8NNG4_COPC7</name>
<feature type="domain" description="ABC transporter" evidence="11">
    <location>
        <begin position="523"/>
        <end position="744"/>
    </location>
</feature>
<comment type="similarity">
    <text evidence="2">Belongs to the ABC transporter superfamily. ABCC family. Conjugate transporter (TC 3.A.1.208) subfamily.</text>
</comment>
<dbReference type="CDD" id="cd18606">
    <property type="entry name" value="ABC_6TM_YOR1_D2_like"/>
    <property type="match status" value="1"/>
</dbReference>
<dbReference type="FunFam" id="1.20.1560.10:FF:000010">
    <property type="entry name" value="Multidrug resistance-associated ABC transporter"/>
    <property type="match status" value="1"/>
</dbReference>
<dbReference type="GO" id="GO:0016887">
    <property type="term" value="F:ATP hydrolysis activity"/>
    <property type="evidence" value="ECO:0007669"/>
    <property type="project" value="InterPro"/>
</dbReference>
<organism evidence="13 14">
    <name type="scientific">Coprinopsis cinerea (strain Okayama-7 / 130 / ATCC MYA-4618 / FGSC 9003)</name>
    <name type="common">Inky cap fungus</name>
    <name type="synonym">Hormographiella aspergillata</name>
    <dbReference type="NCBI Taxonomy" id="240176"/>
    <lineage>
        <taxon>Eukaryota</taxon>
        <taxon>Fungi</taxon>
        <taxon>Dikarya</taxon>
        <taxon>Basidiomycota</taxon>
        <taxon>Agaricomycotina</taxon>
        <taxon>Agaricomycetes</taxon>
        <taxon>Agaricomycetidae</taxon>
        <taxon>Agaricales</taxon>
        <taxon>Agaricineae</taxon>
        <taxon>Psathyrellaceae</taxon>
        <taxon>Coprinopsis</taxon>
    </lineage>
</organism>
<protein>
    <submittedName>
        <fullName evidence="13">ATP-dependent bile acid permease</fullName>
    </submittedName>
</protein>
<dbReference type="HOGENOM" id="CLU_000604_27_1_1"/>
<dbReference type="FunFam" id="3.40.50.300:FF:000997">
    <property type="entry name" value="Multidrug resistance-associated protein 1"/>
    <property type="match status" value="1"/>
</dbReference>
<dbReference type="GO" id="GO:0140359">
    <property type="term" value="F:ABC-type transporter activity"/>
    <property type="evidence" value="ECO:0007669"/>
    <property type="project" value="InterPro"/>
</dbReference>
<feature type="domain" description="ABC transmembrane type-1" evidence="12">
    <location>
        <begin position="139"/>
        <end position="435"/>
    </location>
</feature>
<dbReference type="InterPro" id="IPR050173">
    <property type="entry name" value="ABC_transporter_C-like"/>
</dbReference>
<feature type="compositionally biased region" description="Basic and acidic residues" evidence="9">
    <location>
        <begin position="96"/>
        <end position="111"/>
    </location>
</feature>
<feature type="transmembrane region" description="Helical" evidence="10">
    <location>
        <begin position="297"/>
        <end position="317"/>
    </location>
</feature>
<evidence type="ECO:0000256" key="5">
    <source>
        <dbReference type="ARBA" id="ARBA00022741"/>
    </source>
</evidence>
<keyword evidence="7 10" id="KW-1133">Transmembrane helix</keyword>
<feature type="transmembrane region" description="Helical" evidence="10">
    <location>
        <begin position="406"/>
        <end position="433"/>
    </location>
</feature>
<keyword evidence="14" id="KW-1185">Reference proteome</keyword>
<dbReference type="EMBL" id="AACS02000012">
    <property type="protein sequence ID" value="EAU86771.2"/>
    <property type="molecule type" value="Genomic_DNA"/>
</dbReference>
<evidence type="ECO:0000313" key="14">
    <source>
        <dbReference type="Proteomes" id="UP000001861"/>
    </source>
</evidence>
<feature type="transmembrane region" description="Helical" evidence="10">
    <location>
        <begin position="1042"/>
        <end position="1064"/>
    </location>
</feature>
<keyword evidence="8 10" id="KW-0472">Membrane</keyword>
<dbReference type="FunFam" id="3.40.50.300:FF:000565">
    <property type="entry name" value="ABC bile acid transporter"/>
    <property type="match status" value="1"/>
</dbReference>
<feature type="transmembrane region" description="Helical" evidence="10">
    <location>
        <begin position="212"/>
        <end position="233"/>
    </location>
</feature>
<dbReference type="PROSITE" id="PS50893">
    <property type="entry name" value="ABC_TRANSPORTER_2"/>
    <property type="match status" value="2"/>
</dbReference>
<dbReference type="InterPro" id="IPR003593">
    <property type="entry name" value="AAA+_ATPase"/>
</dbReference>
<evidence type="ECO:0000256" key="10">
    <source>
        <dbReference type="SAM" id="Phobius"/>
    </source>
</evidence>
<dbReference type="Gene3D" id="3.40.50.300">
    <property type="entry name" value="P-loop containing nucleotide triphosphate hydrolases"/>
    <property type="match status" value="2"/>
</dbReference>
<feature type="region of interest" description="Disordered" evidence="9">
    <location>
        <begin position="78"/>
        <end position="117"/>
    </location>
</feature>
<dbReference type="CDD" id="cd18597">
    <property type="entry name" value="ABC_6TM_YOR1_D1_like"/>
    <property type="match status" value="1"/>
</dbReference>
<evidence type="ECO:0000256" key="6">
    <source>
        <dbReference type="ARBA" id="ARBA00022840"/>
    </source>
</evidence>
<dbReference type="SUPFAM" id="SSF90123">
    <property type="entry name" value="ABC transporter transmembrane region"/>
    <property type="match status" value="2"/>
</dbReference>
<comment type="caution">
    <text evidence="13">The sequence shown here is derived from an EMBL/GenBank/DDBJ whole genome shotgun (WGS) entry which is preliminary data.</text>
</comment>
<accession>A8NNG4</accession>
<dbReference type="PROSITE" id="PS50929">
    <property type="entry name" value="ABC_TM1F"/>
    <property type="match status" value="2"/>
</dbReference>
<comment type="subcellular location">
    <subcellularLocation>
        <location evidence="1">Membrane</location>
        <topology evidence="1">Multi-pass membrane protein</topology>
    </subcellularLocation>
</comment>
<evidence type="ECO:0000259" key="12">
    <source>
        <dbReference type="PROSITE" id="PS50929"/>
    </source>
</evidence>
<dbReference type="Pfam" id="PF00664">
    <property type="entry name" value="ABC_membrane"/>
    <property type="match status" value="2"/>
</dbReference>
<evidence type="ECO:0000256" key="7">
    <source>
        <dbReference type="ARBA" id="ARBA00022989"/>
    </source>
</evidence>
<evidence type="ECO:0000256" key="8">
    <source>
        <dbReference type="ARBA" id="ARBA00023136"/>
    </source>
</evidence>
<evidence type="ECO:0000256" key="9">
    <source>
        <dbReference type="SAM" id="MobiDB-lite"/>
    </source>
</evidence>
<dbReference type="InterPro" id="IPR003439">
    <property type="entry name" value="ABC_transporter-like_ATP-bd"/>
</dbReference>
<dbReference type="GeneID" id="6011656"/>
<dbReference type="Pfam" id="PF00005">
    <property type="entry name" value="ABC_tran"/>
    <property type="match status" value="2"/>
</dbReference>
<dbReference type="PROSITE" id="PS00211">
    <property type="entry name" value="ABC_TRANSPORTER_1"/>
    <property type="match status" value="2"/>
</dbReference>
<feature type="transmembrane region" description="Helical" evidence="10">
    <location>
        <begin position="272"/>
        <end position="291"/>
    </location>
</feature>
<dbReference type="KEGG" id="cci:CC1G_06532"/>
<dbReference type="InterPro" id="IPR017871">
    <property type="entry name" value="ABC_transporter-like_CS"/>
</dbReference>
<feature type="domain" description="ABC transporter" evidence="11">
    <location>
        <begin position="1135"/>
        <end position="1375"/>
    </location>
</feature>
<sequence length="1396" mass="155177">MKVPKPLRPKPAPPKFGQDKVLPEKTVNPWSRLLFGWVTPFLAAGFSRPLEKDDFWRLRDSDLSALVTDKVEQSYYARCPPEKRPRHLQEQTNEEISEKPGDEESLKKDDATATETSAKSPYDESLFKALHSTFKVEFWIAGVFKLIADILRATTPLVTRVLLQWLEQSYYYHRLPESEREGLERPHGVGYGIGLGFAVFAMQQVASLLNNHFMQIAMTIGLSVRTGLIGAIFRKALRISGKGRISHNAGQITTMISTDTTRLDRFVGFAHILWTAPIQLAIGIGLVIGVLGYSALVGLGVLIIGLPIQIILVRIMFIQRSKGVKYTDKRIRLTNEVLQGIRLVKFFSWEPFYVDQMIELRAGEIWALKLTAVARSAMIAMMTFIPILASVLSFITYALTGHALDVATIFSALQLFNIIRIPLLFFPFVLASYSDALVGAKRISAFLTAEDLPKPYAMEQEFELAIDAEGDFAWETVGSPDHGDGKKKDKDKAKDKASSDKGSKNGKKGESELPTHVDEKSSLKEKESVKEEEKPFELKNLNLKVAKGSFIGIVGRVGSGKSSVLQALIGEMRKTRGNVKFGGSVAYAPQNAWIKNSTLRENILFGQEFDAERYHAVIRACNLERDIENLPEGDQTEIGEKGINLSGGQKARVSLARAAYSKSDMVLLDDPLSAVDAYVGKAILDNCLLNGPLANRTRVLVTHSLHVLDKLDYIYVMDHGQIIEQGTYDDLMANSVVFSHLVEEYGNTDSDDDSVHAEKQIVGRDRANSKANRDGPQENGDAVEGKKGSGALMQDEEREKGSVGWYVFASYLRAAGGLYWGVWLLTGLTLSQAANVGNTLFLGFWTAESIPGFKQGHYMAVYGGLGVALALITFVLCFSFTLAALRASFSLFRGALNGVLYSPVSFFDTTPMGRIISRFSKDQDTLDTDMSMISFQFANTLFSVFGTIALVFYTFPYLGIAFVPLAIFYQLVSVYYRTSAVEIKRWDSVLRSLLYSSYSESLTGLSTIRAYRVQGRAVSDAEDGLDYQNRAYYMMITIQRWLAVRLDLIGNLLLLGIVLFAAGFRNSVNPARIGVVLTYTLSITQFFSEMVAQYAQIEQNMNAVERVLHYADLPSEGERQTSQDPPPSWPEKGEIEFKNVELAYREGLPLVLKDVSFQIRPGEKVGIVGRTGAGKSSLLQALFRMVEVQSGKIEIDGVNIRTIGLESLRTRLALVPQDSVLFLGTLRDNLDPKRTRTDAELIQVLQRAWLLPKDGTVDPAAEAKFSLDAIVGDEGSNFSVGEKQLLALARALVKNSRIIVLDEATSSVDVETDAKLQRTIQTEFTTSTLLCIAHRLNTVAYYDRVMVMDQGKVAEFDTVLNLFDKEDSIFRSLCDEANLQRADILRIRSEHQKLLE</sequence>
<feature type="compositionally biased region" description="Basic and acidic residues" evidence="9">
    <location>
        <begin position="762"/>
        <end position="776"/>
    </location>
</feature>
<feature type="transmembrane region" description="Helical" evidence="10">
    <location>
        <begin position="803"/>
        <end position="822"/>
    </location>
</feature>
<evidence type="ECO:0000259" key="11">
    <source>
        <dbReference type="PROSITE" id="PS50893"/>
    </source>
</evidence>
<keyword evidence="3" id="KW-0813">Transport</keyword>
<feature type="compositionally biased region" description="Basic and acidic residues" evidence="9">
    <location>
        <begin position="481"/>
        <end position="531"/>
    </location>
</feature>
<dbReference type="InterPro" id="IPR027417">
    <property type="entry name" value="P-loop_NTPase"/>
</dbReference>
<dbReference type="OrthoDB" id="6500128at2759"/>
<evidence type="ECO:0000313" key="13">
    <source>
        <dbReference type="EMBL" id="EAU86771.2"/>
    </source>
</evidence>
<proteinExistence type="inferred from homology"/>
<dbReference type="Proteomes" id="UP000001861">
    <property type="component" value="Unassembled WGS sequence"/>
</dbReference>
<dbReference type="OMA" id="PYAWPSQ"/>
<keyword evidence="4 10" id="KW-0812">Transmembrane</keyword>
<dbReference type="eggNOG" id="KOG0054">
    <property type="taxonomic scope" value="Eukaryota"/>
</dbReference>
<feature type="transmembrane region" description="Helical" evidence="10">
    <location>
        <begin position="859"/>
        <end position="885"/>
    </location>
</feature>